<evidence type="ECO:0000256" key="2">
    <source>
        <dbReference type="ARBA" id="ARBA00022801"/>
    </source>
</evidence>
<dbReference type="Pfam" id="PF12740">
    <property type="entry name" value="PETase"/>
    <property type="match status" value="1"/>
</dbReference>
<dbReference type="PANTHER" id="PTHR22946:SF9">
    <property type="entry name" value="POLYKETIDE TRANSFERASE AF380"/>
    <property type="match status" value="1"/>
</dbReference>
<dbReference type="eggNOG" id="COG1073">
    <property type="taxonomic scope" value="Bacteria"/>
</dbReference>
<dbReference type="Gene3D" id="3.40.50.1820">
    <property type="entry name" value="alpha/beta hydrolase"/>
    <property type="match status" value="1"/>
</dbReference>
<comment type="similarity">
    <text evidence="1">Belongs to the AB hydrolase superfamily.</text>
</comment>
<dbReference type="AlphaFoldDB" id="W7II26"/>
<dbReference type="InterPro" id="IPR050261">
    <property type="entry name" value="FrsA_esterase"/>
</dbReference>
<dbReference type="EMBL" id="AYXG01000177">
    <property type="protein sequence ID" value="EWC60023.1"/>
    <property type="molecule type" value="Genomic_DNA"/>
</dbReference>
<comment type="caution">
    <text evidence="4">The sequence shown here is derived from an EMBL/GenBank/DDBJ whole genome shotgun (WGS) entry which is preliminary data.</text>
</comment>
<dbReference type="PANTHER" id="PTHR22946">
    <property type="entry name" value="DIENELACTONE HYDROLASE DOMAIN-CONTAINING PROTEIN-RELATED"/>
    <property type="match status" value="1"/>
</dbReference>
<dbReference type="EC" id="3.1.1.3" evidence="4"/>
<dbReference type="GO" id="GO:0004806">
    <property type="term" value="F:triacylglycerol lipase activity"/>
    <property type="evidence" value="ECO:0007669"/>
    <property type="project" value="UniProtKB-EC"/>
</dbReference>
<sequence>MAAVAVVVGLGAGLTAAVPAPPAVERGPAPTPASVTAALGPHAVTTAAVRRAEVTGFGGGTLFAPADAAGGPYGVVAVAPGFREGAATLAWLGPRLASRGFVVLLVDTLDPDEFPTAWAAELLAAIDWVVADSPVRDRADPARAAVLGHSMGGGAALEAALVRPGLCAAIPMAPWDPAADFAGVRVPTLVLAAEDDTIAPPAEHAERFYASLTAPARAYALLPGRDHNFSNAPDDVTAGLVLSWLGRFVDGDTRYTRLLCRGTLSAAVTSQQDTCPAP</sequence>
<feature type="domain" description="PET hydrolase/cutinase-like" evidence="3">
    <location>
        <begin position="23"/>
        <end position="276"/>
    </location>
</feature>
<keyword evidence="2 4" id="KW-0378">Hydrolase</keyword>
<organism evidence="4 5">
    <name type="scientific">Actinokineospora spheciospongiae</name>
    <dbReference type="NCBI Taxonomy" id="909613"/>
    <lineage>
        <taxon>Bacteria</taxon>
        <taxon>Bacillati</taxon>
        <taxon>Actinomycetota</taxon>
        <taxon>Actinomycetes</taxon>
        <taxon>Pseudonocardiales</taxon>
        <taxon>Pseudonocardiaceae</taxon>
        <taxon>Actinokineospora</taxon>
    </lineage>
</organism>
<evidence type="ECO:0000313" key="4">
    <source>
        <dbReference type="EMBL" id="EWC60023.1"/>
    </source>
</evidence>
<dbReference type="InterPro" id="IPR029058">
    <property type="entry name" value="AB_hydrolase_fold"/>
</dbReference>
<name>W7II26_9PSEU</name>
<evidence type="ECO:0000259" key="3">
    <source>
        <dbReference type="Pfam" id="PF12740"/>
    </source>
</evidence>
<dbReference type="Proteomes" id="UP000019277">
    <property type="component" value="Unassembled WGS sequence"/>
</dbReference>
<accession>W7II26</accession>
<dbReference type="InterPro" id="IPR041127">
    <property type="entry name" value="PET_hydrolase/cutinase-like"/>
</dbReference>
<proteinExistence type="inferred from homology"/>
<evidence type="ECO:0000313" key="5">
    <source>
        <dbReference type="Proteomes" id="UP000019277"/>
    </source>
</evidence>
<reference evidence="4 5" key="1">
    <citation type="journal article" date="2014" name="Genome Announc.">
        <title>Draft Genome Sequence of the Antitrypanosomally Active Sponge-Associated Bacterium Actinokineospora sp. Strain EG49.</title>
        <authorList>
            <person name="Harjes J."/>
            <person name="Ryu T."/>
            <person name="Abdelmohsen U.R."/>
            <person name="Moitinho-Silva L."/>
            <person name="Horn H."/>
            <person name="Ravasi T."/>
            <person name="Hentschel U."/>
        </authorList>
    </citation>
    <scope>NUCLEOTIDE SEQUENCE [LARGE SCALE GENOMIC DNA]</scope>
    <source>
        <strain evidence="4 5">EG49</strain>
    </source>
</reference>
<protein>
    <submittedName>
        <fullName evidence="4">Triacylglycerol lipase</fullName>
        <ecNumber evidence="4">3.1.1.3</ecNumber>
    </submittedName>
</protein>
<evidence type="ECO:0000256" key="1">
    <source>
        <dbReference type="ARBA" id="ARBA00008645"/>
    </source>
</evidence>
<gene>
    <name evidence="4" type="ORF">UO65_4676</name>
</gene>
<dbReference type="STRING" id="909613.UO65_4676"/>
<dbReference type="SUPFAM" id="SSF53474">
    <property type="entry name" value="alpha/beta-Hydrolases"/>
    <property type="match status" value="1"/>
</dbReference>
<keyword evidence="5" id="KW-1185">Reference proteome</keyword>